<feature type="transmembrane region" description="Helical" evidence="6">
    <location>
        <begin position="279"/>
        <end position="305"/>
    </location>
</feature>
<feature type="transmembrane region" description="Helical" evidence="6">
    <location>
        <begin position="524"/>
        <end position="542"/>
    </location>
</feature>
<keyword evidence="3 6" id="KW-0812">Transmembrane</keyword>
<dbReference type="Gene3D" id="1.20.1250.20">
    <property type="entry name" value="MFS general substrate transporter like domains"/>
    <property type="match status" value="1"/>
</dbReference>
<dbReference type="PROSITE" id="PS01022">
    <property type="entry name" value="PTR2_1"/>
    <property type="match status" value="1"/>
</dbReference>
<evidence type="ECO:0000256" key="6">
    <source>
        <dbReference type="SAM" id="Phobius"/>
    </source>
</evidence>
<evidence type="ECO:0000256" key="1">
    <source>
        <dbReference type="ARBA" id="ARBA00004141"/>
    </source>
</evidence>
<evidence type="ECO:0000256" key="5">
    <source>
        <dbReference type="ARBA" id="ARBA00023136"/>
    </source>
</evidence>
<dbReference type="Pfam" id="PF00854">
    <property type="entry name" value="PTR2"/>
    <property type="match status" value="1"/>
</dbReference>
<dbReference type="AlphaFoldDB" id="A0A9D4UGN6"/>
<feature type="transmembrane region" description="Helical" evidence="6">
    <location>
        <begin position="563"/>
        <end position="582"/>
    </location>
</feature>
<dbReference type="SUPFAM" id="SSF103473">
    <property type="entry name" value="MFS general substrate transporter"/>
    <property type="match status" value="1"/>
</dbReference>
<dbReference type="EMBL" id="JABFUD020000017">
    <property type="protein sequence ID" value="KAI5067352.1"/>
    <property type="molecule type" value="Genomic_DNA"/>
</dbReference>
<feature type="transmembrane region" description="Helical" evidence="6">
    <location>
        <begin position="191"/>
        <end position="212"/>
    </location>
</feature>
<evidence type="ECO:0000256" key="3">
    <source>
        <dbReference type="ARBA" id="ARBA00022692"/>
    </source>
</evidence>
<dbReference type="InterPro" id="IPR018456">
    <property type="entry name" value="PTR2_symporter_CS"/>
</dbReference>
<evidence type="ECO:0000313" key="7">
    <source>
        <dbReference type="EMBL" id="KAI5067352.1"/>
    </source>
</evidence>
<dbReference type="GO" id="GO:0022857">
    <property type="term" value="F:transmembrane transporter activity"/>
    <property type="evidence" value="ECO:0007669"/>
    <property type="project" value="InterPro"/>
</dbReference>
<evidence type="ECO:0000256" key="2">
    <source>
        <dbReference type="ARBA" id="ARBA00005982"/>
    </source>
</evidence>
<sequence length="642" mass="71105">MAWMEWSSLGTPLLIFGNEEMMPSMASQEVQCSMTQQEEVKNGKPNHLQETTGTFEIRIPDTDQKTRLCIDMTTSSKGGWRTMPFIFANEICEKLGAIGSGANMIMYLTQVLHMDYVQAANMLTNFGGTSSLTPLLGAFLADAYVGRFWTIAVASVIFFLGTVLLTLSATIPSLEPTPCSKLCPSPSQKELAVVIVGILLTAIGSGGIRPCVAAFGADQLLDASDSSTKNREGKTEQHDLKHPMALSTWSFFNCYFFVTGVSSLLAVTVVVYIQDNVGWGFGFGIPAALMFLSVVSFLLGMPLYFKEVPMGSPFTRLAHVLMAAFKKRRLLTTDYVGPLYELSDKESLACQQTRLMHTEQFSFLDRAAVRTPKDKTENGSLNPWQLCTVTEVEEMKILIRMAPIWASGIILITASVQQHTFSVLQARTLDRHIVSGSSFQIPPASMTVFSNITMLVIVSLYDRVLMPFAARVTGHARGMTCLQRMGVGFVVSMATTGVAAIVEVKRKKVARAAGVLDMGSLPMSVYYLVPQYCLNGMAEAFMQVGHLEFFYEQAPESMRSTAMALFWTSISAGNYLSSFLVSLIHRYTAWLPPNLNRGHLEYFYSTLTFLQVANFLIYCVSARWYKYKKFAAQETQKVEQES</sequence>
<comment type="caution">
    <text evidence="7">The sequence shown here is derived from an EMBL/GenBank/DDBJ whole genome shotgun (WGS) entry which is preliminary data.</text>
</comment>
<keyword evidence="8" id="KW-1185">Reference proteome</keyword>
<feature type="transmembrane region" description="Helical" evidence="6">
    <location>
        <begin position="444"/>
        <end position="464"/>
    </location>
</feature>
<feature type="transmembrane region" description="Helical" evidence="6">
    <location>
        <begin position="404"/>
        <end position="424"/>
    </location>
</feature>
<comment type="similarity">
    <text evidence="2">Belongs to the major facilitator superfamily. Proton-dependent oligopeptide transporter (POT/PTR) (TC 2.A.17) family.</text>
</comment>
<evidence type="ECO:0000256" key="4">
    <source>
        <dbReference type="ARBA" id="ARBA00022989"/>
    </source>
</evidence>
<accession>A0A9D4UGN6</accession>
<feature type="transmembrane region" description="Helical" evidence="6">
    <location>
        <begin position="148"/>
        <end position="171"/>
    </location>
</feature>
<keyword evidence="4 6" id="KW-1133">Transmembrane helix</keyword>
<dbReference type="GO" id="GO:0006857">
    <property type="term" value="P:oligopeptide transport"/>
    <property type="evidence" value="ECO:0007669"/>
    <property type="project" value="InterPro"/>
</dbReference>
<comment type="subcellular location">
    <subcellularLocation>
        <location evidence="1">Membrane</location>
        <topology evidence="1">Multi-pass membrane protein</topology>
    </subcellularLocation>
</comment>
<gene>
    <name evidence="7" type="ORF">GOP47_0017880</name>
</gene>
<organism evidence="7 8">
    <name type="scientific">Adiantum capillus-veneris</name>
    <name type="common">Maidenhair fern</name>
    <dbReference type="NCBI Taxonomy" id="13818"/>
    <lineage>
        <taxon>Eukaryota</taxon>
        <taxon>Viridiplantae</taxon>
        <taxon>Streptophyta</taxon>
        <taxon>Embryophyta</taxon>
        <taxon>Tracheophyta</taxon>
        <taxon>Polypodiopsida</taxon>
        <taxon>Polypodiidae</taxon>
        <taxon>Polypodiales</taxon>
        <taxon>Pteridineae</taxon>
        <taxon>Pteridaceae</taxon>
        <taxon>Vittarioideae</taxon>
        <taxon>Adiantum</taxon>
    </lineage>
</organism>
<evidence type="ECO:0000313" key="8">
    <source>
        <dbReference type="Proteomes" id="UP000886520"/>
    </source>
</evidence>
<dbReference type="InterPro" id="IPR036259">
    <property type="entry name" value="MFS_trans_sf"/>
</dbReference>
<dbReference type="OrthoDB" id="8904098at2759"/>
<keyword evidence="5 6" id="KW-0472">Membrane</keyword>
<name>A0A9D4UGN6_ADICA</name>
<dbReference type="Proteomes" id="UP000886520">
    <property type="component" value="Chromosome 17"/>
</dbReference>
<dbReference type="InterPro" id="IPR000109">
    <property type="entry name" value="POT_fam"/>
</dbReference>
<protein>
    <submittedName>
        <fullName evidence="7">Uncharacterized protein</fullName>
    </submittedName>
</protein>
<dbReference type="PANTHER" id="PTHR11654">
    <property type="entry name" value="OLIGOPEPTIDE TRANSPORTER-RELATED"/>
    <property type="match status" value="1"/>
</dbReference>
<feature type="transmembrane region" description="Helical" evidence="6">
    <location>
        <begin position="602"/>
        <end position="620"/>
    </location>
</feature>
<reference evidence="7" key="1">
    <citation type="submission" date="2021-01" db="EMBL/GenBank/DDBJ databases">
        <title>Adiantum capillus-veneris genome.</title>
        <authorList>
            <person name="Fang Y."/>
            <person name="Liao Q."/>
        </authorList>
    </citation>
    <scope>NUCLEOTIDE SEQUENCE</scope>
    <source>
        <strain evidence="7">H3</strain>
        <tissue evidence="7">Leaf</tissue>
    </source>
</reference>
<feature type="transmembrane region" description="Helical" evidence="6">
    <location>
        <begin position="251"/>
        <end position="273"/>
    </location>
</feature>
<feature type="transmembrane region" description="Helical" evidence="6">
    <location>
        <begin position="485"/>
        <end position="504"/>
    </location>
</feature>
<dbReference type="GO" id="GO:0016020">
    <property type="term" value="C:membrane"/>
    <property type="evidence" value="ECO:0007669"/>
    <property type="project" value="UniProtKB-SubCell"/>
</dbReference>
<proteinExistence type="inferred from homology"/>